<protein>
    <submittedName>
        <fullName evidence="1">Uncharacterized protein</fullName>
    </submittedName>
</protein>
<reference evidence="1 2" key="1">
    <citation type="submission" date="2017-07" db="EMBL/GenBank/DDBJ databases">
        <title>Streptococcus pluranimalium as cause of bovine abortion.</title>
        <authorList>
            <person name="Rodriguez Campos S."/>
            <person name="Gobeli Brawand S."/>
            <person name="Brodard I."/>
            <person name="Rychener L."/>
            <person name="Perreten V."/>
        </authorList>
    </citation>
    <scope>NUCLEOTIDE SEQUENCE [LARGE SCALE GENOMIC DNA]</scope>
    <source>
        <strain evidence="1 2">14A0014</strain>
    </source>
</reference>
<sequence length="74" mass="8315">MQVTIKIDGASADELFAVGPNDLLNYFLPEALGVKKEDVVSIYMSDGKEKAEESKDFVFVEGYTVHKDNYHRVC</sequence>
<evidence type="ECO:0000313" key="2">
    <source>
        <dbReference type="Proteomes" id="UP000255411"/>
    </source>
</evidence>
<dbReference type="EMBL" id="CP022601">
    <property type="protein sequence ID" value="AXJ12535.1"/>
    <property type="molecule type" value="Genomic_DNA"/>
</dbReference>
<accession>A0A345VII3</accession>
<organism evidence="1 2">
    <name type="scientific">Streptococcus pluranimalium</name>
    <dbReference type="NCBI Taxonomy" id="82348"/>
    <lineage>
        <taxon>Bacteria</taxon>
        <taxon>Bacillati</taxon>
        <taxon>Bacillota</taxon>
        <taxon>Bacilli</taxon>
        <taxon>Lactobacillales</taxon>
        <taxon>Streptococcaceae</taxon>
        <taxon>Streptococcus</taxon>
    </lineage>
</organism>
<gene>
    <name evidence="1" type="ORF">Sp14A_06050</name>
</gene>
<proteinExistence type="predicted"/>
<dbReference type="Proteomes" id="UP000255411">
    <property type="component" value="Chromosome"/>
</dbReference>
<name>A0A345VII3_9STRE</name>
<dbReference type="RefSeq" id="WP_115129841.1">
    <property type="nucleotide sequence ID" value="NZ_CP022601.1"/>
</dbReference>
<evidence type="ECO:0000313" key="1">
    <source>
        <dbReference type="EMBL" id="AXJ12535.1"/>
    </source>
</evidence>
<dbReference type="AlphaFoldDB" id="A0A345VII3"/>